<accession>A0ABU2YB91</accession>
<name>A0ABU2YB91_9FLAO</name>
<gene>
    <name evidence="2" type="ORF">RM538_03315</name>
</gene>
<keyword evidence="1" id="KW-0472">Membrane</keyword>
<comment type="caution">
    <text evidence="2">The sequence shown here is derived from an EMBL/GenBank/DDBJ whole genome shotgun (WGS) entry which is preliminary data.</text>
</comment>
<keyword evidence="1" id="KW-1133">Transmembrane helix</keyword>
<keyword evidence="1" id="KW-0812">Transmembrane</keyword>
<feature type="transmembrane region" description="Helical" evidence="1">
    <location>
        <begin position="6"/>
        <end position="28"/>
    </location>
</feature>
<sequence length="189" mass="21719">MDLEVWLALISSLSAIVIAVIGIFGTSFNKKRVLKAEKALEDFKVKLETEKVKYQLYSENTTRRFKFMGEFINLIQAFKDYILMLQTSNAVLEKEIVVRAISELKSNFFTFYQTNSQFMIGKSLDAAHNAKHLVNELDNYVRYCCQNGSNDIIHFKDDTSIKSIHSKLSDCQNTMRDARAEIITVPNEL</sequence>
<keyword evidence="3" id="KW-1185">Reference proteome</keyword>
<dbReference type="Proteomes" id="UP001254488">
    <property type="component" value="Unassembled WGS sequence"/>
</dbReference>
<protein>
    <submittedName>
        <fullName evidence="2">Uncharacterized protein</fullName>
    </submittedName>
</protein>
<reference evidence="2 3" key="1">
    <citation type="submission" date="2023-09" db="EMBL/GenBank/DDBJ databases">
        <authorList>
            <person name="Rey-Velasco X."/>
        </authorList>
    </citation>
    <scope>NUCLEOTIDE SEQUENCE [LARGE SCALE GENOMIC DNA]</scope>
    <source>
        <strain evidence="2 3">W242</strain>
    </source>
</reference>
<evidence type="ECO:0000313" key="2">
    <source>
        <dbReference type="EMBL" id="MDT0555017.1"/>
    </source>
</evidence>
<dbReference type="EMBL" id="JAVRHZ010000001">
    <property type="protein sequence ID" value="MDT0555017.1"/>
    <property type="molecule type" value="Genomic_DNA"/>
</dbReference>
<evidence type="ECO:0000256" key="1">
    <source>
        <dbReference type="SAM" id="Phobius"/>
    </source>
</evidence>
<organism evidence="2 3">
    <name type="scientific">Patiriisocius hiemis</name>
    <dbReference type="NCBI Taxonomy" id="3075604"/>
    <lineage>
        <taxon>Bacteria</taxon>
        <taxon>Pseudomonadati</taxon>
        <taxon>Bacteroidota</taxon>
        <taxon>Flavobacteriia</taxon>
        <taxon>Flavobacteriales</taxon>
        <taxon>Flavobacteriaceae</taxon>
        <taxon>Patiriisocius</taxon>
    </lineage>
</organism>
<proteinExistence type="predicted"/>
<evidence type="ECO:0000313" key="3">
    <source>
        <dbReference type="Proteomes" id="UP001254488"/>
    </source>
</evidence>
<dbReference type="RefSeq" id="WP_311331970.1">
    <property type="nucleotide sequence ID" value="NZ_JAVRHZ010000001.1"/>
</dbReference>